<proteinExistence type="predicted"/>
<accession>A0A315VRV2</accession>
<feature type="region of interest" description="Disordered" evidence="1">
    <location>
        <begin position="34"/>
        <end position="126"/>
    </location>
</feature>
<gene>
    <name evidence="2" type="ORF">CCH79_00020328</name>
</gene>
<sequence length="337" mass="36759">MSTWSRKRYSCTARSMFCSVLLTRWEKSCSWAQKESGLETSSQRSSRLRRASPCLQRSWGRRKQSETRRAGPAAPTQTVLQTVLQNSPPESPPARSETADGARPPAPAMPSPAEQAAETGQNQVTGQSREVLTHQLWRREFCLRAFSNILTTAAAKLKRLLSSHDALTEHAQSHLAEAALQAPELGDEAQLLRPGVGQSDQAVQQLIHLIVERRRGLHCRPPLLRRADHLVPAQPGQRGPALLLQQHQAGVFQGAAHRRPAAGQQLLRILAGRQGQHLGWPTSSVDFLMSDGEDDGSFLSLPATAFSQRPPLTAELHASSSHQLLIQVIGPAGGATL</sequence>
<protein>
    <submittedName>
        <fullName evidence="2">Uncharacterized protein</fullName>
    </submittedName>
</protein>
<name>A0A315VRV2_GAMAF</name>
<evidence type="ECO:0000313" key="3">
    <source>
        <dbReference type="Proteomes" id="UP000250572"/>
    </source>
</evidence>
<evidence type="ECO:0000256" key="1">
    <source>
        <dbReference type="SAM" id="MobiDB-lite"/>
    </source>
</evidence>
<organism evidence="2 3">
    <name type="scientific">Gambusia affinis</name>
    <name type="common">Western mosquitofish</name>
    <name type="synonym">Heterandria affinis</name>
    <dbReference type="NCBI Taxonomy" id="33528"/>
    <lineage>
        <taxon>Eukaryota</taxon>
        <taxon>Metazoa</taxon>
        <taxon>Chordata</taxon>
        <taxon>Craniata</taxon>
        <taxon>Vertebrata</taxon>
        <taxon>Euteleostomi</taxon>
        <taxon>Actinopterygii</taxon>
        <taxon>Neopterygii</taxon>
        <taxon>Teleostei</taxon>
        <taxon>Neoteleostei</taxon>
        <taxon>Acanthomorphata</taxon>
        <taxon>Ovalentaria</taxon>
        <taxon>Atherinomorphae</taxon>
        <taxon>Cyprinodontiformes</taxon>
        <taxon>Poeciliidae</taxon>
        <taxon>Poeciliinae</taxon>
        <taxon>Gambusia</taxon>
    </lineage>
</organism>
<dbReference type="AlphaFoldDB" id="A0A315VRV2"/>
<dbReference type="Proteomes" id="UP000250572">
    <property type="component" value="Unassembled WGS sequence"/>
</dbReference>
<evidence type="ECO:0000313" key="2">
    <source>
        <dbReference type="EMBL" id="PWA26283.1"/>
    </source>
</evidence>
<comment type="caution">
    <text evidence="2">The sequence shown here is derived from an EMBL/GenBank/DDBJ whole genome shotgun (WGS) entry which is preliminary data.</text>
</comment>
<reference evidence="2 3" key="1">
    <citation type="journal article" date="2018" name="G3 (Bethesda)">
        <title>A High-Quality Reference Genome for the Invasive Mosquitofish Gambusia affinis Using a Chicago Library.</title>
        <authorList>
            <person name="Hoffberg S.L."/>
            <person name="Troendle N.J."/>
            <person name="Glenn T.C."/>
            <person name="Mahmud O."/>
            <person name="Louha S."/>
            <person name="Chalopin D."/>
            <person name="Bennetzen J.L."/>
            <person name="Mauricio R."/>
        </authorList>
    </citation>
    <scope>NUCLEOTIDE SEQUENCE [LARGE SCALE GENOMIC DNA]</scope>
    <source>
        <strain evidence="2">NE01/NJP1002.9</strain>
        <tissue evidence="2">Muscle</tissue>
    </source>
</reference>
<keyword evidence="3" id="KW-1185">Reference proteome</keyword>
<dbReference type="EMBL" id="NHOQ01001192">
    <property type="protein sequence ID" value="PWA26283.1"/>
    <property type="molecule type" value="Genomic_DNA"/>
</dbReference>
<feature type="compositionally biased region" description="Polar residues" evidence="1">
    <location>
        <begin position="75"/>
        <end position="88"/>
    </location>
</feature>